<feature type="transmembrane region" description="Helical" evidence="6">
    <location>
        <begin position="216"/>
        <end position="237"/>
    </location>
</feature>
<evidence type="ECO:0000256" key="4">
    <source>
        <dbReference type="ARBA" id="ARBA00022989"/>
    </source>
</evidence>
<dbReference type="PANTHER" id="PTHR30250">
    <property type="entry name" value="PST FAMILY PREDICTED COLANIC ACID TRANSPORTER"/>
    <property type="match status" value="1"/>
</dbReference>
<evidence type="ECO:0000256" key="2">
    <source>
        <dbReference type="ARBA" id="ARBA00022475"/>
    </source>
</evidence>
<dbReference type="RefSeq" id="WP_157342817.1">
    <property type="nucleotide sequence ID" value="NZ_WSEK01000004.1"/>
</dbReference>
<feature type="transmembrane region" description="Helical" evidence="6">
    <location>
        <begin position="155"/>
        <end position="177"/>
    </location>
</feature>
<keyword evidence="4 6" id="KW-1133">Transmembrane helix</keyword>
<feature type="transmembrane region" description="Helical" evidence="6">
    <location>
        <begin position="20"/>
        <end position="41"/>
    </location>
</feature>
<evidence type="ECO:0000256" key="5">
    <source>
        <dbReference type="ARBA" id="ARBA00023136"/>
    </source>
</evidence>
<dbReference type="AlphaFoldDB" id="A0A6L6XT71"/>
<dbReference type="GO" id="GO:0005886">
    <property type="term" value="C:plasma membrane"/>
    <property type="evidence" value="ECO:0007669"/>
    <property type="project" value="UniProtKB-SubCell"/>
</dbReference>
<protein>
    <recommendedName>
        <fullName evidence="9">Oligosaccharide flippase family protein</fullName>
    </recommendedName>
</protein>
<feature type="transmembrane region" description="Helical" evidence="6">
    <location>
        <begin position="53"/>
        <end position="78"/>
    </location>
</feature>
<dbReference type="Proteomes" id="UP000473525">
    <property type="component" value="Unassembled WGS sequence"/>
</dbReference>
<keyword evidence="2" id="KW-1003">Cell membrane</keyword>
<dbReference type="PANTHER" id="PTHR30250:SF11">
    <property type="entry name" value="O-ANTIGEN TRANSPORTER-RELATED"/>
    <property type="match status" value="1"/>
</dbReference>
<feature type="transmembrane region" description="Helical" evidence="6">
    <location>
        <begin position="257"/>
        <end position="282"/>
    </location>
</feature>
<feature type="transmembrane region" description="Helical" evidence="6">
    <location>
        <begin position="125"/>
        <end position="143"/>
    </location>
</feature>
<evidence type="ECO:0000256" key="1">
    <source>
        <dbReference type="ARBA" id="ARBA00004651"/>
    </source>
</evidence>
<feature type="transmembrane region" description="Helical" evidence="6">
    <location>
        <begin position="90"/>
        <end position="113"/>
    </location>
</feature>
<comment type="subcellular location">
    <subcellularLocation>
        <location evidence="1">Cell membrane</location>
        <topology evidence="1">Multi-pass membrane protein</topology>
    </subcellularLocation>
</comment>
<feature type="transmembrane region" description="Helical" evidence="6">
    <location>
        <begin position="336"/>
        <end position="355"/>
    </location>
</feature>
<organism evidence="7 8">
    <name type="scientific">Nocardioides agri</name>
    <dbReference type="NCBI Taxonomy" id="2682843"/>
    <lineage>
        <taxon>Bacteria</taxon>
        <taxon>Bacillati</taxon>
        <taxon>Actinomycetota</taxon>
        <taxon>Actinomycetes</taxon>
        <taxon>Propionibacteriales</taxon>
        <taxon>Nocardioidaceae</taxon>
        <taxon>Nocardioides</taxon>
    </lineage>
</organism>
<comment type="caution">
    <text evidence="7">The sequence shown here is derived from an EMBL/GenBank/DDBJ whole genome shotgun (WGS) entry which is preliminary data.</text>
</comment>
<evidence type="ECO:0000313" key="8">
    <source>
        <dbReference type="Proteomes" id="UP000473525"/>
    </source>
</evidence>
<feature type="transmembrane region" description="Helical" evidence="6">
    <location>
        <begin position="303"/>
        <end position="330"/>
    </location>
</feature>
<evidence type="ECO:0008006" key="9">
    <source>
        <dbReference type="Google" id="ProtNLM"/>
    </source>
</evidence>
<name>A0A6L6XT71_9ACTN</name>
<proteinExistence type="predicted"/>
<keyword evidence="3 6" id="KW-0812">Transmembrane</keyword>
<feature type="transmembrane region" description="Helical" evidence="6">
    <location>
        <begin position="183"/>
        <end position="204"/>
    </location>
</feature>
<keyword evidence="5 6" id="KW-0472">Membrane</keyword>
<evidence type="ECO:0000256" key="6">
    <source>
        <dbReference type="SAM" id="Phobius"/>
    </source>
</evidence>
<dbReference type="EMBL" id="WSEK01000004">
    <property type="protein sequence ID" value="MVQ49992.1"/>
    <property type="molecule type" value="Genomic_DNA"/>
</dbReference>
<feature type="transmembrane region" description="Helical" evidence="6">
    <location>
        <begin position="393"/>
        <end position="413"/>
    </location>
</feature>
<reference evidence="7 8" key="1">
    <citation type="submission" date="2019-12" db="EMBL/GenBank/DDBJ databases">
        <authorList>
            <person name="Huq M.A."/>
        </authorList>
    </citation>
    <scope>NUCLEOTIDE SEQUENCE [LARGE SCALE GENOMIC DNA]</scope>
    <source>
        <strain evidence="7 8">MAH-18</strain>
    </source>
</reference>
<evidence type="ECO:0000256" key="3">
    <source>
        <dbReference type="ARBA" id="ARBA00022692"/>
    </source>
</evidence>
<dbReference type="InterPro" id="IPR050833">
    <property type="entry name" value="Poly_Biosynth_Transport"/>
</dbReference>
<keyword evidence="8" id="KW-1185">Reference proteome</keyword>
<gene>
    <name evidence="7" type="ORF">GON03_12430</name>
</gene>
<feature type="transmembrane region" description="Helical" evidence="6">
    <location>
        <begin position="367"/>
        <end position="387"/>
    </location>
</feature>
<evidence type="ECO:0000313" key="7">
    <source>
        <dbReference type="EMBL" id="MVQ49992.1"/>
    </source>
</evidence>
<accession>A0A6L6XT71</accession>
<sequence>MSTGPDGVRTARRQLAGSTVTVSAGLAASGVGTVAMMAIAARALSADAYAGFAVWWTVATLGTMAFGVFEVYLARLVVTARATRGDEKAVTGLLVGRALTVAAAIGTGFLLAVPLGLPGLFADDLGAALLLPVFTVAVALQALQRGTCTGRLNFSALAVQLSADGVLRVLLVLAAVAAGFDTVHAMALACCASALLSVLVAGRLNRRWWARPRVRGSEAAISPLLLLLLSSVGPVLVNNGSVPWLAATDSQDAYTLGAFAGALTLARIPTQFISAIFSPLMAQLSHSAETRDRRTFFHLQHTGSAAAAAIGAIYTAAFTLLGPFVLRVYLGPEYELAVGCLFLLSAASSVLFVASVQQAQLTALDRWRRIAVAWVAGTVGFVATLAVPGDPLWRAAAAPLVAVATACVGLVIASRGLWPEESGGAR</sequence>